<keyword evidence="3" id="KW-1185">Reference proteome</keyword>
<comment type="caution">
    <text evidence="2">The sequence shown here is derived from an EMBL/GenBank/DDBJ whole genome shotgun (WGS) entry which is preliminary data.</text>
</comment>
<protein>
    <submittedName>
        <fullName evidence="2">TniQ protein</fullName>
    </submittedName>
</protein>
<evidence type="ECO:0000313" key="2">
    <source>
        <dbReference type="EMBL" id="RZU40778.1"/>
    </source>
</evidence>
<name>A0A4Q7YT74_9BACT</name>
<dbReference type="InterPro" id="IPR009492">
    <property type="entry name" value="TniQ"/>
</dbReference>
<feature type="domain" description="TniQ" evidence="1">
    <location>
        <begin position="16"/>
        <end position="71"/>
    </location>
</feature>
<dbReference type="EMBL" id="SHKW01000001">
    <property type="protein sequence ID" value="RZU40778.1"/>
    <property type="molecule type" value="Genomic_DNA"/>
</dbReference>
<organism evidence="2 3">
    <name type="scientific">Edaphobacter modestus</name>
    <dbReference type="NCBI Taxonomy" id="388466"/>
    <lineage>
        <taxon>Bacteria</taxon>
        <taxon>Pseudomonadati</taxon>
        <taxon>Acidobacteriota</taxon>
        <taxon>Terriglobia</taxon>
        <taxon>Terriglobales</taxon>
        <taxon>Acidobacteriaceae</taxon>
        <taxon>Edaphobacter</taxon>
    </lineage>
</organism>
<sequence length="132" mass="14457">MTHGSTPDLHAISYQTAGRYSSRVRLLGQEVNPKHLLFTTAKVCPECVAEKKFIEAHWDLKLMVGCPVHRRLAARVTSRTAVYGPVCALVWQGSAGNCRPYADQTRFKSTKGTETQVIAGHATQLSSDLSSV</sequence>
<proteinExistence type="predicted"/>
<dbReference type="Pfam" id="PF06527">
    <property type="entry name" value="TniQ"/>
    <property type="match status" value="1"/>
</dbReference>
<dbReference type="AlphaFoldDB" id="A0A4Q7YT74"/>
<dbReference type="Proteomes" id="UP000292958">
    <property type="component" value="Unassembled WGS sequence"/>
</dbReference>
<reference evidence="2 3" key="1">
    <citation type="submission" date="2019-02" db="EMBL/GenBank/DDBJ databases">
        <title>Genomic Encyclopedia of Archaeal and Bacterial Type Strains, Phase II (KMG-II): from individual species to whole genera.</title>
        <authorList>
            <person name="Goeker M."/>
        </authorList>
    </citation>
    <scope>NUCLEOTIDE SEQUENCE [LARGE SCALE GENOMIC DNA]</scope>
    <source>
        <strain evidence="2 3">DSM 18101</strain>
    </source>
</reference>
<gene>
    <name evidence="2" type="ORF">BDD14_2256</name>
</gene>
<evidence type="ECO:0000313" key="3">
    <source>
        <dbReference type="Proteomes" id="UP000292958"/>
    </source>
</evidence>
<accession>A0A4Q7YT74</accession>
<evidence type="ECO:0000259" key="1">
    <source>
        <dbReference type="Pfam" id="PF06527"/>
    </source>
</evidence>